<evidence type="ECO:0000256" key="4">
    <source>
        <dbReference type="HAMAP-Rule" id="MF_00693"/>
    </source>
</evidence>
<dbReference type="Gene3D" id="1.10.10.200">
    <property type="match status" value="1"/>
</dbReference>
<sequence>MSGHSKWANIKNRKGAVDKKRSEVFTKASRNIMTALRLGGVGLKTAIEQAREVNMPKENIDRLMKRYEERKVNLEKCRFEGFGPLNVPLIIEAETDNKNRTLGEIKLLFRNYGGKIGSEGSVDFMFDRVGEIETERILTDEEQLLLIELGVRDFEEKMVITEVNSLTLIGDKIKEMGIGVKTEEVVERCKQKIRLISEDEVVKIMDLIDALEENSDVINVFSGFEFQ</sequence>
<evidence type="ECO:0000313" key="8">
    <source>
        <dbReference type="Proteomes" id="UP000231407"/>
    </source>
</evidence>
<dbReference type="InterPro" id="IPR026564">
    <property type="entry name" value="Transcrip_reg_TACO1-like_dom3"/>
</dbReference>
<evidence type="ECO:0000259" key="6">
    <source>
        <dbReference type="Pfam" id="PF20772"/>
    </source>
</evidence>
<feature type="domain" description="TACO1/YebC-like second and third" evidence="5">
    <location>
        <begin position="75"/>
        <end position="222"/>
    </location>
</feature>
<organism evidence="7 8">
    <name type="scientific">Candidatus Shapirobacteria bacterium CG06_land_8_20_14_3_00_40_12</name>
    <dbReference type="NCBI Taxonomy" id="1974881"/>
    <lineage>
        <taxon>Bacteria</taxon>
        <taxon>Candidatus Shapironibacteriota</taxon>
    </lineage>
</organism>
<dbReference type="SUPFAM" id="SSF75625">
    <property type="entry name" value="YebC-like"/>
    <property type="match status" value="1"/>
</dbReference>
<evidence type="ECO:0000256" key="3">
    <source>
        <dbReference type="ARBA" id="ARBA00023163"/>
    </source>
</evidence>
<keyword evidence="4 7" id="KW-0238">DNA-binding</keyword>
<dbReference type="EMBL" id="PEWA01000008">
    <property type="protein sequence ID" value="PIU73777.1"/>
    <property type="molecule type" value="Genomic_DNA"/>
</dbReference>
<comment type="subcellular location">
    <subcellularLocation>
        <location evidence="4">Cytoplasm</location>
    </subcellularLocation>
</comment>
<dbReference type="InterPro" id="IPR029072">
    <property type="entry name" value="YebC-like"/>
</dbReference>
<dbReference type="InterPro" id="IPR049083">
    <property type="entry name" value="TACO1_YebC_N"/>
</dbReference>
<evidence type="ECO:0000259" key="5">
    <source>
        <dbReference type="Pfam" id="PF01709"/>
    </source>
</evidence>
<dbReference type="Pfam" id="PF20772">
    <property type="entry name" value="TACO1_YebC_N"/>
    <property type="match status" value="1"/>
</dbReference>
<dbReference type="GO" id="GO:0006355">
    <property type="term" value="P:regulation of DNA-templated transcription"/>
    <property type="evidence" value="ECO:0007669"/>
    <property type="project" value="UniProtKB-UniRule"/>
</dbReference>
<keyword evidence="3 4" id="KW-0804">Transcription</keyword>
<feature type="domain" description="TACO1/YebC-like N-terminal" evidence="6">
    <location>
        <begin position="5"/>
        <end position="67"/>
    </location>
</feature>
<comment type="similarity">
    <text evidence="1 4">Belongs to the TACO1 family.</text>
</comment>
<dbReference type="Proteomes" id="UP000231407">
    <property type="component" value="Unassembled WGS sequence"/>
</dbReference>
<keyword evidence="2 4" id="KW-0805">Transcription regulation</keyword>
<dbReference type="Gene3D" id="3.30.70.980">
    <property type="match status" value="2"/>
</dbReference>
<dbReference type="InterPro" id="IPR002876">
    <property type="entry name" value="Transcrip_reg_TACO1-like"/>
</dbReference>
<reference evidence="8" key="1">
    <citation type="submission" date="2017-09" db="EMBL/GenBank/DDBJ databases">
        <title>Depth-based differentiation of microbial function through sediment-hosted aquifers and enrichment of novel symbionts in the deep terrestrial subsurface.</title>
        <authorList>
            <person name="Probst A.J."/>
            <person name="Ladd B."/>
            <person name="Jarett J.K."/>
            <person name="Geller-Mcgrath D.E."/>
            <person name="Sieber C.M.K."/>
            <person name="Emerson J.B."/>
            <person name="Anantharaman K."/>
            <person name="Thomas B.C."/>
            <person name="Malmstrom R."/>
            <person name="Stieglmeier M."/>
            <person name="Klingl A."/>
            <person name="Woyke T."/>
            <person name="Ryan C.M."/>
            <person name="Banfield J.F."/>
        </authorList>
    </citation>
    <scope>NUCLEOTIDE SEQUENCE [LARGE SCALE GENOMIC DNA]</scope>
</reference>
<comment type="caution">
    <text evidence="7">The sequence shown here is derived from an EMBL/GenBank/DDBJ whole genome shotgun (WGS) entry which is preliminary data.</text>
</comment>
<dbReference type="GO" id="GO:0005737">
    <property type="term" value="C:cytoplasm"/>
    <property type="evidence" value="ECO:0007669"/>
    <property type="project" value="UniProtKB-SubCell"/>
</dbReference>
<dbReference type="AlphaFoldDB" id="A0A2M7AT35"/>
<dbReference type="PANTHER" id="PTHR12532:SF0">
    <property type="entry name" value="TRANSLATIONAL ACTIVATOR OF CYTOCHROME C OXIDASE 1"/>
    <property type="match status" value="1"/>
</dbReference>
<evidence type="ECO:0000256" key="2">
    <source>
        <dbReference type="ARBA" id="ARBA00023015"/>
    </source>
</evidence>
<evidence type="ECO:0000313" key="7">
    <source>
        <dbReference type="EMBL" id="PIU73777.1"/>
    </source>
</evidence>
<dbReference type="InterPro" id="IPR017856">
    <property type="entry name" value="Integrase-like_N"/>
</dbReference>
<gene>
    <name evidence="7" type="ORF">COS78_00555</name>
</gene>
<dbReference type="PANTHER" id="PTHR12532">
    <property type="entry name" value="TRANSLATIONAL ACTIVATOR OF CYTOCHROME C OXIDASE 1"/>
    <property type="match status" value="1"/>
</dbReference>
<keyword evidence="4" id="KW-0963">Cytoplasm</keyword>
<protein>
    <recommendedName>
        <fullName evidence="4">Probable transcriptional regulatory protein COS78_00555</fullName>
    </recommendedName>
</protein>
<dbReference type="InterPro" id="IPR048300">
    <property type="entry name" value="TACO1_YebC-like_2nd/3rd_dom"/>
</dbReference>
<accession>A0A2M7AT35</accession>
<evidence type="ECO:0000256" key="1">
    <source>
        <dbReference type="ARBA" id="ARBA00008724"/>
    </source>
</evidence>
<dbReference type="GO" id="GO:0003677">
    <property type="term" value="F:DNA binding"/>
    <property type="evidence" value="ECO:0007669"/>
    <property type="project" value="UniProtKB-UniRule"/>
</dbReference>
<dbReference type="HAMAP" id="MF_00693">
    <property type="entry name" value="Transcrip_reg_TACO1"/>
    <property type="match status" value="1"/>
</dbReference>
<dbReference type="Pfam" id="PF01709">
    <property type="entry name" value="Transcrip_reg"/>
    <property type="match status" value="1"/>
</dbReference>
<name>A0A2M7AT35_9BACT</name>
<proteinExistence type="inferred from homology"/>